<feature type="transmembrane region" description="Helical" evidence="1">
    <location>
        <begin position="22"/>
        <end position="44"/>
    </location>
</feature>
<gene>
    <name evidence="2" type="ORF">CFter6_2781</name>
</gene>
<sequence length="391" mass="41934">MPIPSRTIALPRMSGPGQRGQALFESILACSVLMLFLFGLQWVWRFGELKQLNTEAARFAVWERTAYKANGDADYKSLYSADADLAPKVFRSVYLTPRGARQSQAEGSTALLQDHADWMSTAARFFTDKFDSATFGSISSGALNVSTNSSKSPGGPMGFDPTGNTLTNLTLDREPYERVQVNGSIGLSDFIKTFMERTFGIAKGETGMPAGGLSPRSLGSLTMVTNSWSAPVPVANHRVAEQLNPFYDGAASSGSTGNPVGKILNSNYFNLPGLIGGASGFGGNFRVDLAGINPAQVSSLVSQGMGLDFDSLKNPSGIIKAYKSTDDYKENLSLAGGINEADYMAVKCTSAPGRDIRLTQYTQDELCPAGIMRARTISMFDNPAWRFSPAP</sequence>
<protein>
    <submittedName>
        <fullName evidence="2">Uncharacterized protein</fullName>
    </submittedName>
</protein>
<evidence type="ECO:0000256" key="1">
    <source>
        <dbReference type="SAM" id="Phobius"/>
    </source>
</evidence>
<keyword evidence="1" id="KW-1133">Transmembrane helix</keyword>
<reference evidence="2 3" key="1">
    <citation type="submission" date="2015-11" db="EMBL/GenBank/DDBJ databases">
        <title>Exploring the genomic traits of fungus-feeding bacterial genus Collimonas.</title>
        <authorList>
            <person name="Song C."/>
            <person name="Schmidt R."/>
            <person name="de Jager V."/>
            <person name="Krzyzanowska D."/>
            <person name="Jongedijk E."/>
            <person name="Cankar K."/>
            <person name="Beekwilder J."/>
            <person name="van Veen A."/>
            <person name="de Boer W."/>
            <person name="van Veen J.A."/>
            <person name="Garbeva P."/>
        </authorList>
    </citation>
    <scope>NUCLEOTIDE SEQUENCE [LARGE SCALE GENOMIC DNA]</scope>
    <source>
        <strain evidence="2 3">Ter6</strain>
    </source>
</reference>
<dbReference type="Proteomes" id="UP000072421">
    <property type="component" value="Chromosome"/>
</dbReference>
<name>A0A127PC98_9BURK</name>
<proteinExistence type="predicted"/>
<keyword evidence="1" id="KW-0812">Transmembrane</keyword>
<evidence type="ECO:0000313" key="2">
    <source>
        <dbReference type="EMBL" id="AMO95449.1"/>
    </source>
</evidence>
<organism evidence="2">
    <name type="scientific">Collimonas fungivorans</name>
    <dbReference type="NCBI Taxonomy" id="158899"/>
    <lineage>
        <taxon>Bacteria</taxon>
        <taxon>Pseudomonadati</taxon>
        <taxon>Pseudomonadota</taxon>
        <taxon>Betaproteobacteria</taxon>
        <taxon>Burkholderiales</taxon>
        <taxon>Oxalobacteraceae</taxon>
        <taxon>Collimonas</taxon>
    </lineage>
</organism>
<evidence type="ECO:0000313" key="3">
    <source>
        <dbReference type="Proteomes" id="UP000072421"/>
    </source>
</evidence>
<dbReference type="OrthoDB" id="8779898at2"/>
<dbReference type="EMBL" id="CP013232">
    <property type="protein sequence ID" value="AMO95449.1"/>
    <property type="molecule type" value="Genomic_DNA"/>
</dbReference>
<dbReference type="PATRIC" id="fig|158899.10.peg.2773"/>
<dbReference type="AlphaFoldDB" id="A0A127PC98"/>
<accession>A0A127PC98</accession>
<keyword evidence="1" id="KW-0472">Membrane</keyword>
<dbReference type="RefSeq" id="WP_150118739.1">
    <property type="nucleotide sequence ID" value="NZ_CP013232.1"/>
</dbReference>